<comment type="similarity">
    <text evidence="6">Belongs to the mitochondrion-specific ribosomal protein mL45 family.</text>
</comment>
<evidence type="ECO:0000256" key="8">
    <source>
        <dbReference type="ARBA" id="ARBA00043031"/>
    </source>
</evidence>
<keyword evidence="2" id="KW-0809">Transit peptide</keyword>
<dbReference type="GO" id="GO:0005739">
    <property type="term" value="C:mitochondrion"/>
    <property type="evidence" value="ECO:0007669"/>
    <property type="project" value="UniProtKB-SubCell"/>
</dbReference>
<evidence type="ECO:0000256" key="7">
    <source>
        <dbReference type="ARBA" id="ARBA00039448"/>
    </source>
</evidence>
<dbReference type="GO" id="GO:1990904">
    <property type="term" value="C:ribonucleoprotein complex"/>
    <property type="evidence" value="ECO:0007669"/>
    <property type="project" value="UniProtKB-KW"/>
</dbReference>
<dbReference type="Pfam" id="PF04280">
    <property type="entry name" value="Tim44"/>
    <property type="match status" value="1"/>
</dbReference>
<evidence type="ECO:0000256" key="1">
    <source>
        <dbReference type="ARBA" id="ARBA00004173"/>
    </source>
</evidence>
<proteinExistence type="inferred from homology"/>
<accession>A0A8D8PKK1</accession>
<dbReference type="PANTHER" id="PTHR28554">
    <property type="entry name" value="39S RIBOSOMAL PROTEIN L45, MITOCHONDRIAL"/>
    <property type="match status" value="1"/>
</dbReference>
<dbReference type="AlphaFoldDB" id="A0A8D8PKK1"/>
<dbReference type="InterPro" id="IPR007379">
    <property type="entry name" value="Tim44-like_dom"/>
</dbReference>
<sequence>MLSLSVAMLQCQTSCARFMKYTPAFITPIQKRNIQKHWNPKWKPLRTKKVTKIEIPDYHKKEKNMSEMTPEEMRSKYKELGLQPPRVWKERYFYISSSSDVFEPYVPPEGDGKISSINSANAKQKLELLKKKTSSWRNVKKIREFEPEFQLYPEFIDLAQDIYIKSYESLLSGDKDLINQYVTERALPEVLSNLKNKTIHWKYIKSIEPPRVAHVRCAEVLAKENQFAQITVRFHGQQVLAIYDRFGRLMHGSEILAKDVLEYVVFEKHISNQYGTWRVHDKIIPDWMPPPTPMARTFVKPSPVLEEEEEEGLTQAEATPDVAVMKNEPGVSSGGTTPHLATMQPGIFV</sequence>
<dbReference type="GO" id="GO:0005840">
    <property type="term" value="C:ribosome"/>
    <property type="evidence" value="ECO:0007669"/>
    <property type="project" value="UniProtKB-KW"/>
</dbReference>
<evidence type="ECO:0000256" key="3">
    <source>
        <dbReference type="ARBA" id="ARBA00022980"/>
    </source>
</evidence>
<dbReference type="SUPFAM" id="SSF54427">
    <property type="entry name" value="NTF2-like"/>
    <property type="match status" value="1"/>
</dbReference>
<keyword evidence="3 10" id="KW-0689">Ribosomal protein</keyword>
<evidence type="ECO:0000256" key="4">
    <source>
        <dbReference type="ARBA" id="ARBA00023128"/>
    </source>
</evidence>
<dbReference type="FunFam" id="3.10.450.240:FF:000003">
    <property type="entry name" value="39S ribosomal protein L45, mitochondrial"/>
    <property type="match status" value="1"/>
</dbReference>
<organism evidence="10">
    <name type="scientific">Cacopsylla melanoneura</name>
    <dbReference type="NCBI Taxonomy" id="428564"/>
    <lineage>
        <taxon>Eukaryota</taxon>
        <taxon>Metazoa</taxon>
        <taxon>Ecdysozoa</taxon>
        <taxon>Arthropoda</taxon>
        <taxon>Hexapoda</taxon>
        <taxon>Insecta</taxon>
        <taxon>Pterygota</taxon>
        <taxon>Neoptera</taxon>
        <taxon>Paraneoptera</taxon>
        <taxon>Hemiptera</taxon>
        <taxon>Sternorrhyncha</taxon>
        <taxon>Psylloidea</taxon>
        <taxon>Psyllidae</taxon>
        <taxon>Psyllinae</taxon>
        <taxon>Cacopsylla</taxon>
    </lineage>
</organism>
<evidence type="ECO:0000313" key="10">
    <source>
        <dbReference type="EMBL" id="CAG6606367.1"/>
    </source>
</evidence>
<dbReference type="InterPro" id="IPR051975">
    <property type="entry name" value="mtLSU_mL45"/>
</dbReference>
<keyword evidence="5" id="KW-0687">Ribonucleoprotein</keyword>
<evidence type="ECO:0000256" key="5">
    <source>
        <dbReference type="ARBA" id="ARBA00023274"/>
    </source>
</evidence>
<dbReference type="SMART" id="SM00978">
    <property type="entry name" value="Tim44"/>
    <property type="match status" value="1"/>
</dbReference>
<dbReference type="PANTHER" id="PTHR28554:SF1">
    <property type="entry name" value="LARGE RIBOSOMAL SUBUNIT PROTEIN ML45"/>
    <property type="match status" value="1"/>
</dbReference>
<evidence type="ECO:0000256" key="6">
    <source>
        <dbReference type="ARBA" id="ARBA00038073"/>
    </source>
</evidence>
<evidence type="ECO:0000259" key="9">
    <source>
        <dbReference type="SMART" id="SM00978"/>
    </source>
</evidence>
<feature type="domain" description="Tim44-like" evidence="9">
    <location>
        <begin position="135"/>
        <end position="284"/>
    </location>
</feature>
<protein>
    <recommendedName>
        <fullName evidence="7">Large ribosomal subunit protein mL45</fullName>
    </recommendedName>
    <alternativeName>
        <fullName evidence="8">39S ribosomal protein L45, mitochondrial</fullName>
    </alternativeName>
</protein>
<evidence type="ECO:0000256" key="2">
    <source>
        <dbReference type="ARBA" id="ARBA00022946"/>
    </source>
</evidence>
<dbReference type="EMBL" id="HBUF01003279">
    <property type="protein sequence ID" value="CAG6606367.1"/>
    <property type="molecule type" value="Transcribed_RNA"/>
</dbReference>
<reference evidence="10" key="1">
    <citation type="submission" date="2021-05" db="EMBL/GenBank/DDBJ databases">
        <authorList>
            <person name="Alioto T."/>
            <person name="Alioto T."/>
            <person name="Gomez Garrido J."/>
        </authorList>
    </citation>
    <scope>NUCLEOTIDE SEQUENCE</scope>
</reference>
<dbReference type="InterPro" id="IPR032710">
    <property type="entry name" value="NTF2-like_dom_sf"/>
</dbReference>
<dbReference type="Gene3D" id="3.10.450.240">
    <property type="match status" value="1"/>
</dbReference>
<keyword evidence="4" id="KW-0496">Mitochondrion</keyword>
<name>A0A8D8PKK1_9HEMI</name>
<comment type="subcellular location">
    <subcellularLocation>
        <location evidence="1">Mitochondrion</location>
    </subcellularLocation>
</comment>